<dbReference type="SUPFAM" id="SSF53448">
    <property type="entry name" value="Nucleotide-diphospho-sugar transferases"/>
    <property type="match status" value="1"/>
</dbReference>
<dbReference type="Pfam" id="PF00535">
    <property type="entry name" value="Glycos_transf_2"/>
    <property type="match status" value="1"/>
</dbReference>
<gene>
    <name evidence="6" type="ORF">RZN69_19515</name>
</gene>
<sequence>MSSPFYSVVIPTYHRNDLLALCLQRLTQGFQSVDADYEIIVSDDDRQESAKNELGSLFPTVKWTIGPGRGPAANRNNGASQASGSWLIFTDDDCLPDPDWLKGFHDSLETYPSLDVMEGRTIPSDERCSLSQSAPVNEAGGFLWSCNLSIRRQKFEELNGFDENFRHACMEDVDLADRIQASQLRHTFVSNAIVRHPWREAKKSWDDGNGDEIYYPALCYYLKKHPEKKPVHSAQIYLKNMLRELLKETLPGLIAYRGKGVMYALMHHYYQLKLAFRIAVKGDL</sequence>
<evidence type="ECO:0000256" key="2">
    <source>
        <dbReference type="ARBA" id="ARBA00022676"/>
    </source>
</evidence>
<name>A0AAQ3QUV7_9BACT</name>
<dbReference type="PANTHER" id="PTHR43179:SF12">
    <property type="entry name" value="GALACTOFURANOSYLTRANSFERASE GLFT2"/>
    <property type="match status" value="1"/>
</dbReference>
<dbReference type="Proteomes" id="UP001304300">
    <property type="component" value="Chromosome"/>
</dbReference>
<dbReference type="RefSeq" id="WP_317833027.1">
    <property type="nucleotide sequence ID" value="NZ_CP136920.1"/>
</dbReference>
<dbReference type="KEGG" id="puo:RZN69_19515"/>
<dbReference type="InterPro" id="IPR001173">
    <property type="entry name" value="Glyco_trans_2-like"/>
</dbReference>
<protein>
    <submittedName>
        <fullName evidence="6">Glycosyltransferase</fullName>
        <ecNumber evidence="6">2.4.-.-</ecNumber>
    </submittedName>
</protein>
<dbReference type="PANTHER" id="PTHR43179">
    <property type="entry name" value="RHAMNOSYLTRANSFERASE WBBL"/>
    <property type="match status" value="1"/>
</dbReference>
<dbReference type="InterPro" id="IPR027791">
    <property type="entry name" value="Galactosyl_T_C"/>
</dbReference>
<accession>A0AAQ3QUV7</accession>
<organism evidence="6 7">
    <name type="scientific">Rubellicoccus peritrichatus</name>
    <dbReference type="NCBI Taxonomy" id="3080537"/>
    <lineage>
        <taxon>Bacteria</taxon>
        <taxon>Pseudomonadati</taxon>
        <taxon>Verrucomicrobiota</taxon>
        <taxon>Opitutia</taxon>
        <taxon>Puniceicoccales</taxon>
        <taxon>Cerasicoccaceae</taxon>
        <taxon>Rubellicoccus</taxon>
    </lineage>
</organism>
<dbReference type="Pfam" id="PF02709">
    <property type="entry name" value="Glyco_transf_7C"/>
    <property type="match status" value="1"/>
</dbReference>
<evidence type="ECO:0000313" key="6">
    <source>
        <dbReference type="EMBL" id="WOO40818.1"/>
    </source>
</evidence>
<reference evidence="6 7" key="1">
    <citation type="submission" date="2023-10" db="EMBL/GenBank/DDBJ databases">
        <title>Rubellicoccus peritrichatus gen. nov., sp. nov., isolated from an algae of coral reef tank.</title>
        <authorList>
            <person name="Luo J."/>
        </authorList>
    </citation>
    <scope>NUCLEOTIDE SEQUENCE [LARGE SCALE GENOMIC DNA]</scope>
    <source>
        <strain evidence="6 7">CR14</strain>
    </source>
</reference>
<proteinExistence type="inferred from homology"/>
<dbReference type="EC" id="2.4.-.-" evidence="6"/>
<evidence type="ECO:0000313" key="7">
    <source>
        <dbReference type="Proteomes" id="UP001304300"/>
    </source>
</evidence>
<dbReference type="Gene3D" id="3.90.550.10">
    <property type="entry name" value="Spore Coat Polysaccharide Biosynthesis Protein SpsA, Chain A"/>
    <property type="match status" value="1"/>
</dbReference>
<feature type="domain" description="Galactosyltransferase C-terminal" evidence="5">
    <location>
        <begin position="143"/>
        <end position="192"/>
    </location>
</feature>
<evidence type="ECO:0000259" key="5">
    <source>
        <dbReference type="Pfam" id="PF02709"/>
    </source>
</evidence>
<dbReference type="EMBL" id="CP136920">
    <property type="protein sequence ID" value="WOO40818.1"/>
    <property type="molecule type" value="Genomic_DNA"/>
</dbReference>
<keyword evidence="2 6" id="KW-0328">Glycosyltransferase</keyword>
<dbReference type="GO" id="GO:0016757">
    <property type="term" value="F:glycosyltransferase activity"/>
    <property type="evidence" value="ECO:0007669"/>
    <property type="project" value="UniProtKB-KW"/>
</dbReference>
<dbReference type="AlphaFoldDB" id="A0AAQ3QUV7"/>
<keyword evidence="7" id="KW-1185">Reference proteome</keyword>
<comment type="similarity">
    <text evidence="1">Belongs to the glycosyltransferase 2 family.</text>
</comment>
<evidence type="ECO:0000256" key="3">
    <source>
        <dbReference type="ARBA" id="ARBA00022679"/>
    </source>
</evidence>
<feature type="domain" description="Glycosyltransferase 2-like" evidence="4">
    <location>
        <begin position="7"/>
        <end position="120"/>
    </location>
</feature>
<evidence type="ECO:0000259" key="4">
    <source>
        <dbReference type="Pfam" id="PF00535"/>
    </source>
</evidence>
<keyword evidence="3 6" id="KW-0808">Transferase</keyword>
<dbReference type="InterPro" id="IPR029044">
    <property type="entry name" value="Nucleotide-diphossugar_trans"/>
</dbReference>
<evidence type="ECO:0000256" key="1">
    <source>
        <dbReference type="ARBA" id="ARBA00006739"/>
    </source>
</evidence>